<evidence type="ECO:0000313" key="5">
    <source>
        <dbReference type="EMBL" id="RIB19314.1"/>
    </source>
</evidence>
<protein>
    <submittedName>
        <fullName evidence="5">High mobility group box protein</fullName>
    </submittedName>
</protein>
<dbReference type="Proteomes" id="UP000266673">
    <property type="component" value="Unassembled WGS sequence"/>
</dbReference>
<keyword evidence="6" id="KW-1185">Reference proteome</keyword>
<feature type="domain" description="HMG box" evidence="4">
    <location>
        <begin position="3"/>
        <end position="71"/>
    </location>
</feature>
<proteinExistence type="predicted"/>
<dbReference type="InterPro" id="IPR036910">
    <property type="entry name" value="HMG_box_dom_sf"/>
</dbReference>
<evidence type="ECO:0000259" key="4">
    <source>
        <dbReference type="PROSITE" id="PS50118"/>
    </source>
</evidence>
<feature type="non-terminal residue" evidence="5">
    <location>
        <position position="72"/>
    </location>
</feature>
<comment type="caution">
    <text evidence="5">The sequence shown here is derived from an EMBL/GenBank/DDBJ whole genome shotgun (WGS) entry which is preliminary data.</text>
</comment>
<sequence length="72" mass="8605">ENPPRPMNPFIIYRTKKAKEIYAKNPSITTGELSKKIGEMWRNEPQGEKSKYKKIAEKAKQQHMEKYPDYKY</sequence>
<keyword evidence="2" id="KW-0804">Transcription</keyword>
<evidence type="ECO:0000256" key="1">
    <source>
        <dbReference type="ARBA" id="ARBA00023125"/>
    </source>
</evidence>
<keyword evidence="3" id="KW-0539">Nucleus</keyword>
<name>A0A397V9Y0_9GLOM</name>
<dbReference type="InterPro" id="IPR009071">
    <property type="entry name" value="HMG_box_dom"/>
</dbReference>
<dbReference type="PANTHER" id="PTHR10270:SF161">
    <property type="entry name" value="SEX-DETERMINING REGION Y PROTEIN"/>
    <property type="match status" value="1"/>
</dbReference>
<dbReference type="SMART" id="SM00398">
    <property type="entry name" value="HMG"/>
    <property type="match status" value="1"/>
</dbReference>
<dbReference type="Gene3D" id="1.10.30.10">
    <property type="entry name" value="High mobility group box domain"/>
    <property type="match status" value="1"/>
</dbReference>
<dbReference type="OrthoDB" id="6247875at2759"/>
<organism evidence="5 6">
    <name type="scientific">Gigaspora rosea</name>
    <dbReference type="NCBI Taxonomy" id="44941"/>
    <lineage>
        <taxon>Eukaryota</taxon>
        <taxon>Fungi</taxon>
        <taxon>Fungi incertae sedis</taxon>
        <taxon>Mucoromycota</taxon>
        <taxon>Glomeromycotina</taxon>
        <taxon>Glomeromycetes</taxon>
        <taxon>Diversisporales</taxon>
        <taxon>Gigasporaceae</taxon>
        <taxon>Gigaspora</taxon>
    </lineage>
</organism>
<dbReference type="InterPro" id="IPR050140">
    <property type="entry name" value="SRY-related_HMG-box_TF-like"/>
</dbReference>
<dbReference type="AlphaFoldDB" id="A0A397V9Y0"/>
<dbReference type="PROSITE" id="PS50118">
    <property type="entry name" value="HMG_BOX_2"/>
    <property type="match status" value="1"/>
</dbReference>
<feature type="non-terminal residue" evidence="5">
    <location>
        <position position="1"/>
    </location>
</feature>
<evidence type="ECO:0000256" key="2">
    <source>
        <dbReference type="ARBA" id="ARBA00023163"/>
    </source>
</evidence>
<dbReference type="GO" id="GO:0005634">
    <property type="term" value="C:nucleus"/>
    <property type="evidence" value="ECO:0007669"/>
    <property type="project" value="UniProtKB-UniRule"/>
</dbReference>
<dbReference type="EMBL" id="QKWP01000482">
    <property type="protein sequence ID" value="RIB19314.1"/>
    <property type="molecule type" value="Genomic_DNA"/>
</dbReference>
<dbReference type="SUPFAM" id="SSF47095">
    <property type="entry name" value="HMG-box"/>
    <property type="match status" value="1"/>
</dbReference>
<dbReference type="PRINTS" id="PR00886">
    <property type="entry name" value="HIGHMOBLTY12"/>
</dbReference>
<dbReference type="Pfam" id="PF00505">
    <property type="entry name" value="HMG_box"/>
    <property type="match status" value="1"/>
</dbReference>
<reference evidence="5 6" key="1">
    <citation type="submission" date="2018-06" db="EMBL/GenBank/DDBJ databases">
        <title>Comparative genomics reveals the genomic features of Rhizophagus irregularis, R. cerebriforme, R. diaphanum and Gigaspora rosea, and their symbiotic lifestyle signature.</title>
        <authorList>
            <person name="Morin E."/>
            <person name="San Clemente H."/>
            <person name="Chen E.C.H."/>
            <person name="De La Providencia I."/>
            <person name="Hainaut M."/>
            <person name="Kuo A."/>
            <person name="Kohler A."/>
            <person name="Murat C."/>
            <person name="Tang N."/>
            <person name="Roy S."/>
            <person name="Loubradou J."/>
            <person name="Henrissat B."/>
            <person name="Grigoriev I.V."/>
            <person name="Corradi N."/>
            <person name="Roux C."/>
            <person name="Martin F.M."/>
        </authorList>
    </citation>
    <scope>NUCLEOTIDE SEQUENCE [LARGE SCALE GENOMIC DNA]</scope>
    <source>
        <strain evidence="5 6">DAOM 194757</strain>
    </source>
</reference>
<evidence type="ECO:0000313" key="6">
    <source>
        <dbReference type="Proteomes" id="UP000266673"/>
    </source>
</evidence>
<keyword evidence="1 3" id="KW-0238">DNA-binding</keyword>
<dbReference type="GO" id="GO:0000978">
    <property type="term" value="F:RNA polymerase II cis-regulatory region sequence-specific DNA binding"/>
    <property type="evidence" value="ECO:0007669"/>
    <property type="project" value="TreeGrafter"/>
</dbReference>
<evidence type="ECO:0000256" key="3">
    <source>
        <dbReference type="PROSITE-ProRule" id="PRU00267"/>
    </source>
</evidence>
<dbReference type="PANTHER" id="PTHR10270">
    <property type="entry name" value="SOX TRANSCRIPTION FACTOR"/>
    <property type="match status" value="1"/>
</dbReference>
<dbReference type="STRING" id="44941.A0A397V9Y0"/>
<feature type="DNA-binding region" description="HMG box" evidence="3">
    <location>
        <begin position="3"/>
        <end position="71"/>
    </location>
</feature>
<gene>
    <name evidence="5" type="ORF">C2G38_1911162</name>
</gene>
<dbReference type="GO" id="GO:0030154">
    <property type="term" value="P:cell differentiation"/>
    <property type="evidence" value="ECO:0007669"/>
    <property type="project" value="TreeGrafter"/>
</dbReference>
<accession>A0A397V9Y0</accession>
<dbReference type="CDD" id="cd01389">
    <property type="entry name" value="HMG-box_ROX1-like"/>
    <property type="match status" value="1"/>
</dbReference>
<dbReference type="GO" id="GO:0001228">
    <property type="term" value="F:DNA-binding transcription activator activity, RNA polymerase II-specific"/>
    <property type="evidence" value="ECO:0007669"/>
    <property type="project" value="TreeGrafter"/>
</dbReference>